<reference evidence="2 3" key="1">
    <citation type="submission" date="2019-02" db="EMBL/GenBank/DDBJ databases">
        <title>Deep-cultivation of Planctomycetes and their phenomic and genomic characterization uncovers novel biology.</title>
        <authorList>
            <person name="Wiegand S."/>
            <person name="Jogler M."/>
            <person name="Boedeker C."/>
            <person name="Pinto D."/>
            <person name="Vollmers J."/>
            <person name="Rivas-Marin E."/>
            <person name="Kohn T."/>
            <person name="Peeters S.H."/>
            <person name="Heuer A."/>
            <person name="Rast P."/>
            <person name="Oberbeckmann S."/>
            <person name="Bunk B."/>
            <person name="Jeske O."/>
            <person name="Meyerdierks A."/>
            <person name="Storesund J.E."/>
            <person name="Kallscheuer N."/>
            <person name="Luecker S."/>
            <person name="Lage O.M."/>
            <person name="Pohl T."/>
            <person name="Merkel B.J."/>
            <person name="Hornburger P."/>
            <person name="Mueller R.-W."/>
            <person name="Bruemmer F."/>
            <person name="Labrenz M."/>
            <person name="Spormann A.M."/>
            <person name="Op den Camp H."/>
            <person name="Overmann J."/>
            <person name="Amann R."/>
            <person name="Jetten M.S.M."/>
            <person name="Mascher T."/>
            <person name="Medema M.H."/>
            <person name="Devos D.P."/>
            <person name="Kaster A.-K."/>
            <person name="Ovreas L."/>
            <person name="Rohde M."/>
            <person name="Galperin M.Y."/>
            <person name="Jogler C."/>
        </authorList>
    </citation>
    <scope>NUCLEOTIDE SEQUENCE [LARGE SCALE GENOMIC DNA]</scope>
    <source>
        <strain evidence="2 3">CA12</strain>
    </source>
</reference>
<evidence type="ECO:0000256" key="1">
    <source>
        <dbReference type="SAM" id="SignalP"/>
    </source>
</evidence>
<dbReference type="AlphaFoldDB" id="A0A517PC80"/>
<sequence length="525" mass="57356" precursor="true">MRLTASLSPAFLCSLLLLGPSLGGSSLTASLLFGQDEAAAKKTEDDKTPATAIAPVTTEHTVTIAGAEVAYTATAGTLPLVGEDEQPDPDAQVFYVAYTVKPKEGETRPLTFCFNGGPGSSSVWLHMGMLGPKIVPIPDDASFPAPPYGLEDNAHSLLDKTDLVFIDPVGTGYSRAARDDDKASRQSEFSGYEKDLNSVGEFIHRYVTENGRWGSPKFLLGESYGTLRAAGLAGQLMDRYNMALNGIVFVSSVLDFATLLEDSNNDLPYVLFLPTLATTAHYHGELSEEWQNQNVQAVYDAAKQFALGEYATALLKGVRPESPEGRAIAKRIAELTGLSEEFVVDSNLRVGMQRFGKELLRDENRTVGRFDSRYTAPAREAAGDRGDFDASGAALFAPFTSALYRHLRENLKVERGTPYEILTGKVHPWDYEDFTNAYVRSDDTLAEALVMNPALHLFFAMGHYDLATPPAAAEYTLNRLTLTGNVEDRVTAKFYPGGHMMYVHEPSLDQLRKDLVAFYANALEK</sequence>
<organism evidence="2 3">
    <name type="scientific">Alienimonas californiensis</name>
    <dbReference type="NCBI Taxonomy" id="2527989"/>
    <lineage>
        <taxon>Bacteria</taxon>
        <taxon>Pseudomonadati</taxon>
        <taxon>Planctomycetota</taxon>
        <taxon>Planctomycetia</taxon>
        <taxon>Planctomycetales</taxon>
        <taxon>Planctomycetaceae</taxon>
        <taxon>Alienimonas</taxon>
    </lineage>
</organism>
<proteinExistence type="predicted"/>
<evidence type="ECO:0000313" key="3">
    <source>
        <dbReference type="Proteomes" id="UP000318741"/>
    </source>
</evidence>
<name>A0A517PC80_9PLAN</name>
<protein>
    <submittedName>
        <fullName evidence="2">Serine carboxypeptidase</fullName>
    </submittedName>
</protein>
<feature type="signal peptide" evidence="1">
    <location>
        <begin position="1"/>
        <end position="23"/>
    </location>
</feature>
<dbReference type="KEGG" id="acaf:CA12_30890"/>
<dbReference type="Pfam" id="PF00450">
    <property type="entry name" value="Peptidase_S10"/>
    <property type="match status" value="1"/>
</dbReference>
<dbReference type="GO" id="GO:0004185">
    <property type="term" value="F:serine-type carboxypeptidase activity"/>
    <property type="evidence" value="ECO:0007669"/>
    <property type="project" value="InterPro"/>
</dbReference>
<feature type="chain" id="PRO_5022206300" evidence="1">
    <location>
        <begin position="24"/>
        <end position="525"/>
    </location>
</feature>
<keyword evidence="2" id="KW-0121">Carboxypeptidase</keyword>
<keyword evidence="3" id="KW-1185">Reference proteome</keyword>
<dbReference type="InterPro" id="IPR001563">
    <property type="entry name" value="Peptidase_S10"/>
</dbReference>
<dbReference type="EMBL" id="CP036265">
    <property type="protein sequence ID" value="QDT16979.1"/>
    <property type="molecule type" value="Genomic_DNA"/>
</dbReference>
<dbReference type="InterPro" id="IPR029058">
    <property type="entry name" value="AB_hydrolase_fold"/>
</dbReference>
<dbReference type="SUPFAM" id="SSF53474">
    <property type="entry name" value="alpha/beta-Hydrolases"/>
    <property type="match status" value="1"/>
</dbReference>
<gene>
    <name evidence="2" type="ORF">CA12_30890</name>
</gene>
<dbReference type="Gene3D" id="3.40.50.1820">
    <property type="entry name" value="alpha/beta hydrolase"/>
    <property type="match status" value="1"/>
</dbReference>
<keyword evidence="2" id="KW-0378">Hydrolase</keyword>
<dbReference type="Proteomes" id="UP000318741">
    <property type="component" value="Chromosome"/>
</dbReference>
<dbReference type="GO" id="GO:0006508">
    <property type="term" value="P:proteolysis"/>
    <property type="evidence" value="ECO:0007669"/>
    <property type="project" value="InterPro"/>
</dbReference>
<evidence type="ECO:0000313" key="2">
    <source>
        <dbReference type="EMBL" id="QDT16979.1"/>
    </source>
</evidence>
<accession>A0A517PC80</accession>
<keyword evidence="1" id="KW-0732">Signal</keyword>
<keyword evidence="2" id="KW-0645">Protease</keyword>